<dbReference type="PANTHER" id="PTHR44340">
    <property type="entry name" value="DNAJ HOMOLOG SUBFAMILY C MEMBER 10"/>
    <property type="match status" value="1"/>
</dbReference>
<dbReference type="InterPro" id="IPR013766">
    <property type="entry name" value="Thioredoxin_domain"/>
</dbReference>
<keyword evidence="5" id="KW-1185">Reference proteome</keyword>
<accession>A0A9R0EHG5</accession>
<dbReference type="OrthoDB" id="5810603at2759"/>
<name>A0A9R0EHG5_SPOFR</name>
<dbReference type="Pfam" id="PF00226">
    <property type="entry name" value="DnaJ"/>
    <property type="match status" value="1"/>
</dbReference>
<dbReference type="Proteomes" id="UP000829999">
    <property type="component" value="Chromosome 28"/>
</dbReference>
<dbReference type="Gene3D" id="3.40.30.10">
    <property type="entry name" value="Glutaredoxin"/>
    <property type="match status" value="3"/>
</dbReference>
<evidence type="ECO:0000313" key="6">
    <source>
        <dbReference type="RefSeq" id="XP_035433740.2"/>
    </source>
</evidence>
<reference evidence="6" key="1">
    <citation type="submission" date="2025-08" db="UniProtKB">
        <authorList>
            <consortium name="RefSeq"/>
        </authorList>
    </citation>
    <scope>IDENTIFICATION</scope>
    <source>
        <tissue evidence="6">Whole larval tissue</tissue>
    </source>
</reference>
<dbReference type="RefSeq" id="XP_035433740.2">
    <property type="nucleotide sequence ID" value="XM_035577847.2"/>
</dbReference>
<dbReference type="GO" id="GO:0036498">
    <property type="term" value="P:IRE1-mediated unfolded protein response"/>
    <property type="evidence" value="ECO:0007669"/>
    <property type="project" value="TreeGrafter"/>
</dbReference>
<evidence type="ECO:0000259" key="3">
    <source>
        <dbReference type="PROSITE" id="PS50076"/>
    </source>
</evidence>
<dbReference type="PRINTS" id="PR00625">
    <property type="entry name" value="JDOMAIN"/>
</dbReference>
<dbReference type="SUPFAM" id="SSF52833">
    <property type="entry name" value="Thioredoxin-like"/>
    <property type="match status" value="3"/>
</dbReference>
<proteinExistence type="predicted"/>
<protein>
    <recommendedName>
        <fullName evidence="1">DnaJ homolog subfamily C member 10</fullName>
    </recommendedName>
</protein>
<feature type="domain" description="Thioredoxin" evidence="4">
    <location>
        <begin position="77"/>
        <end position="218"/>
    </location>
</feature>
<dbReference type="CDD" id="cd06257">
    <property type="entry name" value="DnaJ"/>
    <property type="match status" value="1"/>
</dbReference>
<feature type="chain" id="PRO_5040476391" description="DnaJ homolog subfamily C member 10" evidence="2">
    <location>
        <begin position="18"/>
        <end position="779"/>
    </location>
</feature>
<evidence type="ECO:0000256" key="1">
    <source>
        <dbReference type="ARBA" id="ARBA00020920"/>
    </source>
</evidence>
<dbReference type="PROSITE" id="PS51352">
    <property type="entry name" value="THIOREDOXIN_2"/>
    <property type="match status" value="1"/>
</dbReference>
<gene>
    <name evidence="6" type="primary">LOC118265130</name>
</gene>
<sequence>MLKLLLLAWFLIGAVNSVNYEEYYEVLGISKAASTGEIKKAYKKLAVKYHPDKNPTEEAHKMFVKITEAYEALKDPEKRSNNAYSFMNKQPFYSGEEYDRLLHDGLYHNDPFVDNLNEDNFNNYLKTGFYFINFYSPFCPPCRNLASSWKKLAEVYNGIVNIAAVNCKIQPQFCFSRMRIHSHPTLLFYPNGKKGGVVYYNGDLKLDSLEDYIMMFLRNHMNIPTIDQLRSKDKRMAYVLGSTMIERDDLTRIAFHLNGVVTFAIVEDEDLRKKLTSNEQATVVYKYKDVTKEIESVDEMEIVEDIVRHLPKVEVIGPEKFKKIRNSLRTGSQKTWVLFFSTKNKNRLQLHQMINAFPDMNFGEINCDKMPELCASLHVESAPAWGVMKKGGVYQRAPPGADVKDFIQTATAALNLHTLSPSDLQRILDGEDTSIWVLLLAPYGTQWEHIIEPFTQASLDHLDKENVNFGIMSCTAKTAKYCTQVSYQPVVVIQDGAKRKMYQKRDYGTLMTDFIDMAVNSQDIELTEQQLLEIMQVSSRQYTWLLAFVPAGRPCGYTCDNLPYEWMVVAKKLRPLKFVRVGILNCATNPTDFCANVRWPTARIYPVASTEHISINLQELAQAPYILEWALEHIVDSAQKLNWQVFSKKVIAEELNPTGTKKPWLVYFHSPRCFSCYEKYPAFAIAGYFLNNAIQMGRVNCISERGICQQEQIMSYPTLKLYLSRNQRQRFSTVINIPLRDYETVLKEVKYHIRKYDESLLAGIEQNVRKSIHIHHDEF</sequence>
<evidence type="ECO:0000259" key="4">
    <source>
        <dbReference type="PROSITE" id="PS51352"/>
    </source>
</evidence>
<dbReference type="GO" id="GO:0005788">
    <property type="term" value="C:endoplasmic reticulum lumen"/>
    <property type="evidence" value="ECO:0007669"/>
    <property type="project" value="TreeGrafter"/>
</dbReference>
<dbReference type="InterPro" id="IPR036869">
    <property type="entry name" value="J_dom_sf"/>
</dbReference>
<organism evidence="5 6">
    <name type="scientific">Spodoptera frugiperda</name>
    <name type="common">Fall armyworm</name>
    <dbReference type="NCBI Taxonomy" id="7108"/>
    <lineage>
        <taxon>Eukaryota</taxon>
        <taxon>Metazoa</taxon>
        <taxon>Ecdysozoa</taxon>
        <taxon>Arthropoda</taxon>
        <taxon>Hexapoda</taxon>
        <taxon>Insecta</taxon>
        <taxon>Pterygota</taxon>
        <taxon>Neoptera</taxon>
        <taxon>Endopterygota</taxon>
        <taxon>Lepidoptera</taxon>
        <taxon>Glossata</taxon>
        <taxon>Ditrysia</taxon>
        <taxon>Noctuoidea</taxon>
        <taxon>Noctuidae</taxon>
        <taxon>Amphipyrinae</taxon>
        <taxon>Spodoptera</taxon>
    </lineage>
</organism>
<dbReference type="PANTHER" id="PTHR44340:SF1">
    <property type="entry name" value="DNAJ HOMOLOG SUBFAMILY C MEMBER 10"/>
    <property type="match status" value="1"/>
</dbReference>
<dbReference type="InterPro" id="IPR036249">
    <property type="entry name" value="Thioredoxin-like_sf"/>
</dbReference>
<dbReference type="AlphaFoldDB" id="A0A9R0EHG5"/>
<dbReference type="GO" id="GO:0051787">
    <property type="term" value="F:misfolded protein binding"/>
    <property type="evidence" value="ECO:0007669"/>
    <property type="project" value="TreeGrafter"/>
</dbReference>
<dbReference type="GO" id="GO:0016671">
    <property type="term" value="F:oxidoreductase activity, acting on a sulfur group of donors, disulfide as acceptor"/>
    <property type="evidence" value="ECO:0007669"/>
    <property type="project" value="TreeGrafter"/>
</dbReference>
<dbReference type="SMART" id="SM00271">
    <property type="entry name" value="DnaJ"/>
    <property type="match status" value="1"/>
</dbReference>
<dbReference type="Gene3D" id="1.10.287.110">
    <property type="entry name" value="DnaJ domain"/>
    <property type="match status" value="1"/>
</dbReference>
<evidence type="ECO:0000313" key="5">
    <source>
        <dbReference type="Proteomes" id="UP000829999"/>
    </source>
</evidence>
<dbReference type="PROSITE" id="PS50076">
    <property type="entry name" value="DNAJ_2"/>
    <property type="match status" value="1"/>
</dbReference>
<dbReference type="InterPro" id="IPR052460">
    <property type="entry name" value="ER_disulfide_reductase"/>
</dbReference>
<dbReference type="Pfam" id="PF00085">
    <property type="entry name" value="Thioredoxin"/>
    <property type="match status" value="2"/>
</dbReference>
<dbReference type="CDD" id="cd02961">
    <property type="entry name" value="PDI_a_family"/>
    <property type="match status" value="1"/>
</dbReference>
<dbReference type="GO" id="GO:0015035">
    <property type="term" value="F:protein-disulfide reductase activity"/>
    <property type="evidence" value="ECO:0007669"/>
    <property type="project" value="TreeGrafter"/>
</dbReference>
<dbReference type="CDD" id="cd02947">
    <property type="entry name" value="TRX_family"/>
    <property type="match status" value="1"/>
</dbReference>
<dbReference type="InterPro" id="IPR001623">
    <property type="entry name" value="DnaJ_domain"/>
</dbReference>
<feature type="domain" description="J" evidence="3">
    <location>
        <begin position="22"/>
        <end position="102"/>
    </location>
</feature>
<feature type="signal peptide" evidence="2">
    <location>
        <begin position="1"/>
        <end position="17"/>
    </location>
</feature>
<dbReference type="PROSITE" id="PS00194">
    <property type="entry name" value="THIOREDOXIN_1"/>
    <property type="match status" value="1"/>
</dbReference>
<dbReference type="SUPFAM" id="SSF46565">
    <property type="entry name" value="Chaperone J-domain"/>
    <property type="match status" value="1"/>
</dbReference>
<evidence type="ECO:0000256" key="2">
    <source>
        <dbReference type="SAM" id="SignalP"/>
    </source>
</evidence>
<dbReference type="InterPro" id="IPR017937">
    <property type="entry name" value="Thioredoxin_CS"/>
</dbReference>
<keyword evidence="2" id="KW-0732">Signal</keyword>
<dbReference type="GeneID" id="118265130"/>